<reference evidence="2 3" key="1">
    <citation type="journal article" date="2023" name="G3 (Bethesda)">
        <title>A haplotype-resolved chromosome-scale genome for Quercus rubra L. provides insights into the genetics of adaptive traits for red oak species.</title>
        <authorList>
            <person name="Kapoor B."/>
            <person name="Jenkins J."/>
            <person name="Schmutz J."/>
            <person name="Zhebentyayeva T."/>
            <person name="Kuelheim C."/>
            <person name="Coggeshall M."/>
            <person name="Heim C."/>
            <person name="Lasky J.R."/>
            <person name="Leites L."/>
            <person name="Islam-Faridi N."/>
            <person name="Romero-Severson J."/>
            <person name="DeLeo V.L."/>
            <person name="Lucas S.M."/>
            <person name="Lazic D."/>
            <person name="Gailing O."/>
            <person name="Carlson J."/>
            <person name="Staton M."/>
        </authorList>
    </citation>
    <scope>NUCLEOTIDE SEQUENCE [LARGE SCALE GENOMIC DNA]</scope>
    <source>
        <strain evidence="2">Pseudo-F2</strain>
    </source>
</reference>
<name>A0AAN7F5U4_QUERU</name>
<sequence>MGGCATKPKVLKEASAPEPAKEEKLGDAVEPLKPQEDLTVKATEKIDIAKEVEDQGGEGEGEGDKSKEIVDDDKVDEQGNRRRSLSLLFKQNEEGKDSTGDGNPAAEPLKQEEPSVDKKPTDESETKLSEVEKSEIPPVQDVYAQNPETPIEVTLAPVVDTQKHETPVELTPIPVVDAQESETPVRQTHLSEVVNAPEKAETEKKIEIASTEAPDVANGTEKAIEPAPAVGSQTNGTSEEKKIEASDDVASAYEEAKTLKPIEAAVGTESQKDVTSEENKTEAKESTEVKANV</sequence>
<feature type="compositionally biased region" description="Basic and acidic residues" evidence="1">
    <location>
        <begin position="270"/>
        <end position="293"/>
    </location>
</feature>
<dbReference type="Proteomes" id="UP001324115">
    <property type="component" value="Unassembled WGS sequence"/>
</dbReference>
<evidence type="ECO:0000313" key="2">
    <source>
        <dbReference type="EMBL" id="KAK4585455.1"/>
    </source>
</evidence>
<feature type="compositionally biased region" description="Polar residues" evidence="1">
    <location>
        <begin position="181"/>
        <end position="190"/>
    </location>
</feature>
<gene>
    <name evidence="2" type="ORF">RGQ29_022923</name>
</gene>
<feature type="region of interest" description="Disordered" evidence="1">
    <location>
        <begin position="1"/>
        <end position="148"/>
    </location>
</feature>
<feature type="compositionally biased region" description="Basic and acidic residues" evidence="1">
    <location>
        <begin position="198"/>
        <end position="207"/>
    </location>
</feature>
<organism evidence="2 3">
    <name type="scientific">Quercus rubra</name>
    <name type="common">Northern red oak</name>
    <name type="synonym">Quercus borealis</name>
    <dbReference type="NCBI Taxonomy" id="3512"/>
    <lineage>
        <taxon>Eukaryota</taxon>
        <taxon>Viridiplantae</taxon>
        <taxon>Streptophyta</taxon>
        <taxon>Embryophyta</taxon>
        <taxon>Tracheophyta</taxon>
        <taxon>Spermatophyta</taxon>
        <taxon>Magnoliopsida</taxon>
        <taxon>eudicotyledons</taxon>
        <taxon>Gunneridae</taxon>
        <taxon>Pentapetalae</taxon>
        <taxon>rosids</taxon>
        <taxon>fabids</taxon>
        <taxon>Fagales</taxon>
        <taxon>Fagaceae</taxon>
        <taxon>Quercus</taxon>
    </lineage>
</organism>
<protein>
    <submittedName>
        <fullName evidence="2">Uncharacterized protein</fullName>
    </submittedName>
</protein>
<feature type="compositionally biased region" description="Basic and acidic residues" evidence="1">
    <location>
        <begin position="33"/>
        <end position="53"/>
    </location>
</feature>
<feature type="region of interest" description="Disordered" evidence="1">
    <location>
        <begin position="164"/>
        <end position="293"/>
    </location>
</feature>
<comment type="caution">
    <text evidence="2">The sequence shown here is derived from an EMBL/GenBank/DDBJ whole genome shotgun (WGS) entry which is preliminary data.</text>
</comment>
<keyword evidence="3" id="KW-1185">Reference proteome</keyword>
<accession>A0AAN7F5U4</accession>
<dbReference type="EMBL" id="JAXUIC010000006">
    <property type="protein sequence ID" value="KAK4585455.1"/>
    <property type="molecule type" value="Genomic_DNA"/>
</dbReference>
<feature type="compositionally biased region" description="Basic and acidic residues" evidence="1">
    <location>
        <begin position="109"/>
        <end position="135"/>
    </location>
</feature>
<evidence type="ECO:0000256" key="1">
    <source>
        <dbReference type="SAM" id="MobiDB-lite"/>
    </source>
</evidence>
<dbReference type="AlphaFoldDB" id="A0AAN7F5U4"/>
<proteinExistence type="predicted"/>
<evidence type="ECO:0000313" key="3">
    <source>
        <dbReference type="Proteomes" id="UP001324115"/>
    </source>
</evidence>